<keyword evidence="4" id="KW-1185">Reference proteome</keyword>
<feature type="transmembrane region" description="Helical" evidence="2">
    <location>
        <begin position="94"/>
        <end position="113"/>
    </location>
</feature>
<feature type="compositionally biased region" description="Basic and acidic residues" evidence="1">
    <location>
        <begin position="231"/>
        <end position="262"/>
    </location>
</feature>
<protein>
    <submittedName>
        <fullName evidence="3">DUF2637 domain-containing protein</fullName>
    </submittedName>
</protein>
<keyword evidence="2" id="KW-1133">Transmembrane helix</keyword>
<feature type="compositionally biased region" description="Low complexity" evidence="1">
    <location>
        <begin position="1"/>
        <end position="16"/>
    </location>
</feature>
<feature type="compositionally biased region" description="Basic and acidic residues" evidence="1">
    <location>
        <begin position="451"/>
        <end position="472"/>
    </location>
</feature>
<reference evidence="4" key="1">
    <citation type="submission" date="2023-07" db="EMBL/GenBank/DDBJ databases">
        <title>30 novel species of actinomycetes from the DSMZ collection.</title>
        <authorList>
            <person name="Nouioui I."/>
        </authorList>
    </citation>
    <scope>NUCLEOTIDE SEQUENCE [LARGE SCALE GENOMIC DNA]</scope>
    <source>
        <strain evidence="4">DSM 45055</strain>
    </source>
</reference>
<evidence type="ECO:0000256" key="2">
    <source>
        <dbReference type="SAM" id="Phobius"/>
    </source>
</evidence>
<feature type="transmembrane region" description="Helical" evidence="2">
    <location>
        <begin position="65"/>
        <end position="85"/>
    </location>
</feature>
<dbReference type="InterPro" id="IPR021235">
    <property type="entry name" value="DUF2637"/>
</dbReference>
<evidence type="ECO:0000313" key="3">
    <source>
        <dbReference type="EMBL" id="MDT0304530.1"/>
    </source>
</evidence>
<dbReference type="RefSeq" id="WP_311547027.1">
    <property type="nucleotide sequence ID" value="NZ_JAVREK010000025.1"/>
</dbReference>
<sequence>MAVKSSSRSAGPRSAPEAQHSGSPAAAMLFTAFGVLVIAGCAVLLSYNGVYQIAVQGNVDARYAHLYPGVFTLLVLMALWTSYVLRTAPRARRLWADGLIVLLVAVAAGASALEAGGLVLVPGVAMVVAAVAPWLALLVAFRLFLSVVMHLRGEVPGTGPRRPRERRRGRNRAEDEHEDEPEPTVPVAAAEQDTRPLGDLLEEEPPPQAAATEAPPQRHGAGRTPPPRAPEPADFRDPGPQRPRPEPADRPSRPERADRPEPPEPPEEPAPPRERRGKRPGLFARRPAEETGTAAESPAGAGPHRSEETEQAAGAPEPDDSGSAAASAPLWPAAAAPVPADRPVDDDEDARPIAGVPSAHTSGSEDSDDWAWDDAEDDSGRGPTPPVSDGAGAGGSPGRPAEAEGEPAGALGTAPLQSVPGTAGEHGAAATDAGPLSAGDGPAGDAADTAENARDLPKREPGAAENPIKRAADAPPVPEPLGAADRGAGPSRSAVPGVPAEDVEGFVHDLPPGDPTNDEAEPDRSAPSSSAGPDAEETGGAQASASGTERLDRPRSDFSSAAPPIEKRPMVLKPRRTPPREAPSPIPAEPPSKRVRSEPKPPEE</sequence>
<feature type="compositionally biased region" description="Pro residues" evidence="1">
    <location>
        <begin position="580"/>
        <end position="590"/>
    </location>
</feature>
<feature type="region of interest" description="Disordered" evidence="1">
    <location>
        <begin position="1"/>
        <end position="20"/>
    </location>
</feature>
<keyword evidence="2" id="KW-0472">Membrane</keyword>
<proteinExistence type="predicted"/>
<feature type="compositionally biased region" description="Low complexity" evidence="1">
    <location>
        <begin position="321"/>
        <end position="341"/>
    </location>
</feature>
<dbReference type="Proteomes" id="UP001183226">
    <property type="component" value="Unassembled WGS sequence"/>
</dbReference>
<evidence type="ECO:0000313" key="4">
    <source>
        <dbReference type="Proteomes" id="UP001183226"/>
    </source>
</evidence>
<gene>
    <name evidence="3" type="ORF">RM446_20620</name>
</gene>
<feature type="compositionally biased region" description="Low complexity" evidence="1">
    <location>
        <begin position="432"/>
        <end position="450"/>
    </location>
</feature>
<name>A0ABU2KZ29_9ACTN</name>
<dbReference type="EMBL" id="JAVREK010000025">
    <property type="protein sequence ID" value="MDT0304530.1"/>
    <property type="molecule type" value="Genomic_DNA"/>
</dbReference>
<feature type="compositionally biased region" description="Acidic residues" evidence="1">
    <location>
        <begin position="365"/>
        <end position="377"/>
    </location>
</feature>
<accession>A0ABU2KZ29</accession>
<feature type="compositionally biased region" description="Basic residues" evidence="1">
    <location>
        <begin position="161"/>
        <end position="170"/>
    </location>
</feature>
<evidence type="ECO:0000256" key="1">
    <source>
        <dbReference type="SAM" id="MobiDB-lite"/>
    </source>
</evidence>
<organism evidence="3 4">
    <name type="scientific">Streptomonospora wellingtoniae</name>
    <dbReference type="NCBI Taxonomy" id="3075544"/>
    <lineage>
        <taxon>Bacteria</taxon>
        <taxon>Bacillati</taxon>
        <taxon>Actinomycetota</taxon>
        <taxon>Actinomycetes</taxon>
        <taxon>Streptosporangiales</taxon>
        <taxon>Nocardiopsidaceae</taxon>
        <taxon>Streptomonospora</taxon>
    </lineage>
</organism>
<feature type="region of interest" description="Disordered" evidence="1">
    <location>
        <begin position="155"/>
        <end position="604"/>
    </location>
</feature>
<feature type="compositionally biased region" description="Low complexity" evidence="1">
    <location>
        <begin position="406"/>
        <end position="415"/>
    </location>
</feature>
<feature type="transmembrane region" description="Helical" evidence="2">
    <location>
        <begin position="119"/>
        <end position="145"/>
    </location>
</feature>
<feature type="compositionally biased region" description="Basic and acidic residues" evidence="1">
    <location>
        <begin position="591"/>
        <end position="604"/>
    </location>
</feature>
<comment type="caution">
    <text evidence="3">The sequence shown here is derived from an EMBL/GenBank/DDBJ whole genome shotgun (WGS) entry which is preliminary data.</text>
</comment>
<dbReference type="Pfam" id="PF10935">
    <property type="entry name" value="DUF2637"/>
    <property type="match status" value="1"/>
</dbReference>
<feature type="transmembrane region" description="Helical" evidence="2">
    <location>
        <begin position="21"/>
        <end position="45"/>
    </location>
</feature>
<keyword evidence="2" id="KW-0812">Transmembrane</keyword>